<dbReference type="GO" id="GO:0016020">
    <property type="term" value="C:membrane"/>
    <property type="evidence" value="ECO:0007669"/>
    <property type="project" value="InterPro"/>
</dbReference>
<organism evidence="4 6">
    <name type="scientific">Paenibacillus polymyxa</name>
    <name type="common">Bacillus polymyxa</name>
    <dbReference type="NCBI Taxonomy" id="1406"/>
    <lineage>
        <taxon>Bacteria</taxon>
        <taxon>Bacillati</taxon>
        <taxon>Bacillota</taxon>
        <taxon>Bacilli</taxon>
        <taxon>Bacillales</taxon>
        <taxon>Paenibacillaceae</taxon>
        <taxon>Paenibacillus</taxon>
    </lineage>
</organism>
<reference evidence="5" key="1">
    <citation type="submission" date="2016-05" db="EMBL/GenBank/DDBJ databases">
        <title>Whole genome shotgun sequencing of cultured foodborne pathogen.</title>
        <authorList>
            <person name="Zheng J."/>
            <person name="Timme R."/>
            <person name="Allard M."/>
            <person name="Strain E."/>
            <person name="Luo Y."/>
            <person name="Brown E."/>
        </authorList>
    </citation>
    <scope>NUCLEOTIDE SEQUENCE [LARGE SCALE GENOMIC DNA]</scope>
    <source>
        <strain evidence="5">CFSAN034343</strain>
    </source>
</reference>
<keyword evidence="5" id="KW-1185">Reference proteome</keyword>
<protein>
    <submittedName>
        <fullName evidence="4">Two-component system regulatory protein YycI</fullName>
    </submittedName>
</protein>
<dbReference type="eggNOG" id="COG4853">
    <property type="taxonomic scope" value="Bacteria"/>
</dbReference>
<dbReference type="AlphaFoldDB" id="A0A074LEZ7"/>
<dbReference type="Gene3D" id="2.40.128.690">
    <property type="entry name" value="YycH protein, domain 3-like"/>
    <property type="match status" value="1"/>
</dbReference>
<accession>A0A074LEZ7</accession>
<feature type="domain" description="Regulatory protein YycH-like" evidence="1">
    <location>
        <begin position="156"/>
        <end position="232"/>
    </location>
</feature>
<proteinExistence type="predicted"/>
<dbReference type="RefSeq" id="WP_028540969.1">
    <property type="nucleotide sequence ID" value="NZ_CP015423.1"/>
</dbReference>
<reference evidence="2" key="4">
    <citation type="submission" date="2023-04" db="EMBL/GenBank/DDBJ databases">
        <title>Uncovering the Secrets of Slow-Growing Bacteria in Tropical Savanna Soil through Cultivation and Genomic Analysis.</title>
        <authorList>
            <person name="Goncalves O.S."/>
            <person name="Santana M.F."/>
        </authorList>
    </citation>
    <scope>NUCLEOTIDE SEQUENCE</scope>
    <source>
        <strain evidence="2">ANTI</strain>
    </source>
</reference>
<dbReference type="Pfam" id="PF09648">
    <property type="entry name" value="YycI"/>
    <property type="match status" value="1"/>
</dbReference>
<reference evidence="4" key="3">
    <citation type="submission" date="2022-11" db="EMBL/GenBank/DDBJ databases">
        <authorList>
            <person name="Vasilchenko N.G."/>
            <person name="Prazdnova E.V."/>
            <person name="Gorovtsov A.V."/>
            <person name="Chistyakov V.A."/>
            <person name="Pak M.L."/>
        </authorList>
    </citation>
    <scope>NUCLEOTIDE SEQUENCE</scope>
    <source>
        <strain evidence="4">R 4.5</strain>
    </source>
</reference>
<evidence type="ECO:0000313" key="4">
    <source>
        <dbReference type="EMBL" id="URJ49541.1"/>
    </source>
</evidence>
<evidence type="ECO:0000313" key="5">
    <source>
        <dbReference type="Proteomes" id="UP000094974"/>
    </source>
</evidence>
<sequence length="254" mass="28703">MDWSRAKNVLICTFLLLNVVLGYQLWHDAQETAGPNLDFTSLDENTQRLMEEKSIQVLAPIPGDTPQLPKLSYTYVHSGEKDDRVQLVKPVDSKLVFTHDALVEALEPQIKDIDNFQYDPLDVQEELASGQADAFVLHPLVQGKWPLFNVKLALFYSNQKITGYRKIKVDLQPSDEAKKMLPASKALARLIDGYLPRDTIVKDIRLGYYGQTFNSDSQVAAPVWRFMLDNGKGVYYVQMNGDVISPKTEHTEGS</sequence>
<dbReference type="EMBL" id="LYND01000111">
    <property type="protein sequence ID" value="ODA10100.1"/>
    <property type="molecule type" value="Genomic_DNA"/>
</dbReference>
<evidence type="ECO:0000313" key="3">
    <source>
        <dbReference type="EMBL" id="ODA10100.1"/>
    </source>
</evidence>
<evidence type="ECO:0000313" key="6">
    <source>
        <dbReference type="Proteomes" id="UP001055784"/>
    </source>
</evidence>
<dbReference type="Proteomes" id="UP000094974">
    <property type="component" value="Unassembled WGS sequence"/>
</dbReference>
<dbReference type="InterPro" id="IPR018604">
    <property type="entry name" value="YycI-like"/>
</dbReference>
<dbReference type="EMBL" id="CP097770">
    <property type="protein sequence ID" value="URJ49541.1"/>
    <property type="molecule type" value="Genomic_DNA"/>
</dbReference>
<dbReference type="Proteomes" id="UP001229409">
    <property type="component" value="Unassembled WGS sequence"/>
</dbReference>
<dbReference type="EMBL" id="JARVWT010000003">
    <property type="protein sequence ID" value="MDH2331016.1"/>
    <property type="molecule type" value="Genomic_DNA"/>
</dbReference>
<name>A0A074LEZ7_PAEPO</name>
<evidence type="ECO:0000313" key="2">
    <source>
        <dbReference type="EMBL" id="MDH2331016.1"/>
    </source>
</evidence>
<dbReference type="Proteomes" id="UP001055784">
    <property type="component" value="Chromosome"/>
</dbReference>
<evidence type="ECO:0000259" key="1">
    <source>
        <dbReference type="Pfam" id="PF09648"/>
    </source>
</evidence>
<gene>
    <name evidence="4" type="primary">yycI</name>
    <name evidence="3" type="ORF">A7312_02965</name>
    <name evidence="4" type="ORF">MF626_003930</name>
    <name evidence="2" type="ORF">QDS18_09050</name>
</gene>
<reference evidence="3" key="2">
    <citation type="submission" date="2016-05" db="EMBL/GenBank/DDBJ databases">
        <authorList>
            <person name="Zheng J."/>
            <person name="Timme R."/>
            <person name="Allard M."/>
            <person name="Strain E."/>
            <person name="Luo Y."/>
            <person name="Brown E."/>
        </authorList>
    </citation>
    <scope>NUCLEOTIDE SEQUENCE</scope>
    <source>
        <strain evidence="3">CFSAN034343</strain>
    </source>
</reference>